<comment type="similarity">
    <text evidence="3 12">Belongs to the complex I subunit 1 family.</text>
</comment>
<dbReference type="PANTHER" id="PTHR11432">
    <property type="entry name" value="NADH DEHYDROGENASE SUBUNIT 1"/>
    <property type="match status" value="1"/>
</dbReference>
<evidence type="ECO:0000256" key="11">
    <source>
        <dbReference type="ARBA" id="ARBA00023136"/>
    </source>
</evidence>
<evidence type="ECO:0000256" key="13">
    <source>
        <dbReference type="RuleBase" id="RU000473"/>
    </source>
</evidence>
<dbReference type="PROSITE" id="PS00667">
    <property type="entry name" value="COMPLEX1_ND1_1"/>
    <property type="match status" value="1"/>
</dbReference>
<dbReference type="EMBL" id="MG923497">
    <property type="protein sequence ID" value="AZL93262.1"/>
    <property type="molecule type" value="Genomic_DNA"/>
</dbReference>
<feature type="transmembrane region" description="Helical" evidence="14">
    <location>
        <begin position="261"/>
        <end position="281"/>
    </location>
</feature>
<sequence length="319" mass="37391">MEFYFILMKGINFFVLNLVLLLMVLISLAFLTLLERKVLGYIQIRKGPNKILLKGVVQPFSDAIKLLSKEFFLIKNLNYLFYLFSPVLSMMLMLMMWMIMPKTNFLNYMDLGILLFLSFLSMGVYMMMMSGWSSNSMYSMLGSIRAVAQSVSYEVSLILIIVGNLLLVESFNFKSIMNFQEYIYMGMFMYPVMLMFFISLIAELNRTPFDLAEGESELVSGFNTEYMSGGFVLIFMAEYGMIMLMSMIFILFYMSSVNLSMLFYFKVMLIMVMIIIFRGSFPRIRYDKLMMLIWKSFLPVILNLLMYIYFIKIVINLSY</sequence>
<dbReference type="HAMAP" id="MF_01350">
    <property type="entry name" value="NDH1_NuoH"/>
    <property type="match status" value="1"/>
</dbReference>
<dbReference type="InterPro" id="IPR001694">
    <property type="entry name" value="NADH_UbQ_OxRdtase_su1/FPO"/>
</dbReference>
<feature type="transmembrane region" description="Helical" evidence="14">
    <location>
        <begin position="105"/>
        <end position="125"/>
    </location>
</feature>
<comment type="subcellular location">
    <subcellularLocation>
        <location evidence="2 12">Mitochondrion inner membrane</location>
        <topology evidence="2 12">Multi-pass membrane protein</topology>
    </subcellularLocation>
</comment>
<dbReference type="AlphaFoldDB" id="A0A3S8V0T9"/>
<keyword evidence="11 14" id="KW-0472">Membrane</keyword>
<dbReference type="GO" id="GO:0003954">
    <property type="term" value="F:NADH dehydrogenase activity"/>
    <property type="evidence" value="ECO:0007669"/>
    <property type="project" value="TreeGrafter"/>
</dbReference>
<keyword evidence="12" id="KW-0520">NAD</keyword>
<name>A0A3S8V0T9_9HYME</name>
<geneLocation type="mitochondrion" evidence="15"/>
<feature type="transmembrane region" description="Helical" evidence="14">
    <location>
        <begin position="79"/>
        <end position="99"/>
    </location>
</feature>
<evidence type="ECO:0000256" key="4">
    <source>
        <dbReference type="ARBA" id="ARBA00021009"/>
    </source>
</evidence>
<evidence type="ECO:0000256" key="10">
    <source>
        <dbReference type="ARBA" id="ARBA00023128"/>
    </source>
</evidence>
<keyword evidence="8 14" id="KW-1133">Transmembrane helix</keyword>
<dbReference type="PROSITE" id="PS00668">
    <property type="entry name" value="COMPLEX1_ND1_2"/>
    <property type="match status" value="1"/>
</dbReference>
<organism evidence="15">
    <name type="scientific">Gastraspis sp. ZJUH_2016016</name>
    <dbReference type="NCBI Taxonomy" id="2491177"/>
    <lineage>
        <taxon>Eukaryota</taxon>
        <taxon>Metazoa</taxon>
        <taxon>Ecdysozoa</taxon>
        <taxon>Arthropoda</taxon>
        <taxon>Hexapoda</taxon>
        <taxon>Insecta</taxon>
        <taxon>Pterygota</taxon>
        <taxon>Neoptera</taxon>
        <taxon>Endopterygota</taxon>
        <taxon>Hymenoptera</taxon>
        <taxon>Apocrita</taxon>
        <taxon>Proctotrupomorpha</taxon>
        <taxon>Cynipoidea</taxon>
        <taxon>Figitidae</taxon>
        <taxon>Eucoilinae</taxon>
        <taxon>Gastraspis</taxon>
    </lineage>
</organism>
<accession>A0A3S8V0T9</accession>
<evidence type="ECO:0000256" key="5">
    <source>
        <dbReference type="ARBA" id="ARBA00022448"/>
    </source>
</evidence>
<evidence type="ECO:0000313" key="15">
    <source>
        <dbReference type="EMBL" id="AZL93262.1"/>
    </source>
</evidence>
<feature type="transmembrane region" description="Helical" evidence="14">
    <location>
        <begin position="146"/>
        <end position="167"/>
    </location>
</feature>
<reference evidence="15" key="1">
    <citation type="journal article" date="2018" name="Mol. Phylogenet. Evol.">
        <title>Mitochondrial phylogenomics of the Hymenoptera.</title>
        <authorList>
            <person name="Tang P."/>
            <person name="Zhu J.C."/>
            <person name="Zheng B.Y."/>
            <person name="Wei S.J."/>
            <person name="Sharkey M."/>
            <person name="Chen X.X."/>
            <person name="Vogler A.P."/>
        </authorList>
    </citation>
    <scope>NUCLEOTIDE SEQUENCE</scope>
</reference>
<evidence type="ECO:0000256" key="12">
    <source>
        <dbReference type="RuleBase" id="RU000471"/>
    </source>
</evidence>
<comment type="catalytic activity">
    <reaction evidence="13">
        <text>a ubiquinone + NADH + 5 H(+)(in) = a ubiquinol + NAD(+) + 4 H(+)(out)</text>
        <dbReference type="Rhea" id="RHEA:29091"/>
        <dbReference type="Rhea" id="RHEA-COMP:9565"/>
        <dbReference type="Rhea" id="RHEA-COMP:9566"/>
        <dbReference type="ChEBI" id="CHEBI:15378"/>
        <dbReference type="ChEBI" id="CHEBI:16389"/>
        <dbReference type="ChEBI" id="CHEBI:17976"/>
        <dbReference type="ChEBI" id="CHEBI:57540"/>
        <dbReference type="ChEBI" id="CHEBI:57945"/>
        <dbReference type="EC" id="7.1.1.2"/>
    </reaction>
</comment>
<evidence type="ECO:0000256" key="7">
    <source>
        <dbReference type="ARBA" id="ARBA00022792"/>
    </source>
</evidence>
<gene>
    <name evidence="15" type="primary">nad1</name>
</gene>
<keyword evidence="10 13" id="KW-0496">Mitochondrion</keyword>
<feature type="transmembrane region" description="Helical" evidence="14">
    <location>
        <begin position="293"/>
        <end position="315"/>
    </location>
</feature>
<dbReference type="Pfam" id="PF00146">
    <property type="entry name" value="NADHdh"/>
    <property type="match status" value="1"/>
</dbReference>
<dbReference type="GO" id="GO:0009060">
    <property type="term" value="P:aerobic respiration"/>
    <property type="evidence" value="ECO:0007669"/>
    <property type="project" value="TreeGrafter"/>
</dbReference>
<feature type="transmembrane region" description="Helical" evidence="14">
    <location>
        <begin position="182"/>
        <end position="202"/>
    </location>
</feature>
<dbReference type="InterPro" id="IPR018086">
    <property type="entry name" value="NADH_UbQ_OxRdtase_su1_CS"/>
</dbReference>
<protein>
    <recommendedName>
        <fullName evidence="4 13">NADH-ubiquinone oxidoreductase chain 1</fullName>
        <ecNumber evidence="13">7.1.1.2</ecNumber>
    </recommendedName>
</protein>
<feature type="transmembrane region" description="Helical" evidence="14">
    <location>
        <begin position="12"/>
        <end position="34"/>
    </location>
</feature>
<keyword evidence="6 12" id="KW-0812">Transmembrane</keyword>
<dbReference type="EC" id="7.1.1.2" evidence="13"/>
<feature type="transmembrane region" description="Helical" evidence="14">
    <location>
        <begin position="231"/>
        <end position="255"/>
    </location>
</feature>
<evidence type="ECO:0000256" key="1">
    <source>
        <dbReference type="ARBA" id="ARBA00003257"/>
    </source>
</evidence>
<keyword evidence="5" id="KW-0813">Transport</keyword>
<keyword evidence="7" id="KW-0999">Mitochondrion inner membrane</keyword>
<evidence type="ECO:0000256" key="14">
    <source>
        <dbReference type="SAM" id="Phobius"/>
    </source>
</evidence>
<dbReference type="GO" id="GO:0005743">
    <property type="term" value="C:mitochondrial inner membrane"/>
    <property type="evidence" value="ECO:0007669"/>
    <property type="project" value="UniProtKB-SubCell"/>
</dbReference>
<keyword evidence="9 13" id="KW-0830">Ubiquinone</keyword>
<proteinExistence type="inferred from homology"/>
<dbReference type="GO" id="GO:0008137">
    <property type="term" value="F:NADH dehydrogenase (ubiquinone) activity"/>
    <property type="evidence" value="ECO:0007669"/>
    <property type="project" value="UniProtKB-EC"/>
</dbReference>
<evidence type="ECO:0000256" key="6">
    <source>
        <dbReference type="ARBA" id="ARBA00022692"/>
    </source>
</evidence>
<evidence type="ECO:0000256" key="8">
    <source>
        <dbReference type="ARBA" id="ARBA00022989"/>
    </source>
</evidence>
<comment type="function">
    <text evidence="1">Core subunit of the mitochondrial membrane respiratory chain NADH dehydrogenase (Complex I) that is believed to belong to the minimal assembly required for catalysis. Complex I functions in the transfer of electrons from NADH to the respiratory chain. The immediate electron acceptor for the enzyme is believed to be ubiquinone.</text>
</comment>
<evidence type="ECO:0000256" key="2">
    <source>
        <dbReference type="ARBA" id="ARBA00004448"/>
    </source>
</evidence>
<evidence type="ECO:0000256" key="3">
    <source>
        <dbReference type="ARBA" id="ARBA00010535"/>
    </source>
</evidence>
<evidence type="ECO:0000256" key="9">
    <source>
        <dbReference type="ARBA" id="ARBA00023075"/>
    </source>
</evidence>
<dbReference type="PANTHER" id="PTHR11432:SF3">
    <property type="entry name" value="NADH-UBIQUINONE OXIDOREDUCTASE CHAIN 1"/>
    <property type="match status" value="1"/>
</dbReference>